<evidence type="ECO:0000313" key="4">
    <source>
        <dbReference type="Proteomes" id="UP001381693"/>
    </source>
</evidence>
<protein>
    <submittedName>
        <fullName evidence="3">Uncharacterized protein</fullName>
    </submittedName>
</protein>
<keyword evidence="1" id="KW-0812">Transmembrane</keyword>
<keyword evidence="4" id="KW-1185">Reference proteome</keyword>
<evidence type="ECO:0000256" key="1">
    <source>
        <dbReference type="SAM" id="Phobius"/>
    </source>
</evidence>
<accession>A0AAN8XPG2</accession>
<organism evidence="3 4">
    <name type="scientific">Halocaridina rubra</name>
    <name type="common">Hawaiian red shrimp</name>
    <dbReference type="NCBI Taxonomy" id="373956"/>
    <lineage>
        <taxon>Eukaryota</taxon>
        <taxon>Metazoa</taxon>
        <taxon>Ecdysozoa</taxon>
        <taxon>Arthropoda</taxon>
        <taxon>Crustacea</taxon>
        <taxon>Multicrustacea</taxon>
        <taxon>Malacostraca</taxon>
        <taxon>Eumalacostraca</taxon>
        <taxon>Eucarida</taxon>
        <taxon>Decapoda</taxon>
        <taxon>Pleocyemata</taxon>
        <taxon>Caridea</taxon>
        <taxon>Atyoidea</taxon>
        <taxon>Atyidae</taxon>
        <taxon>Halocaridina</taxon>
    </lineage>
</organism>
<gene>
    <name evidence="3" type="ORF">SK128_011245</name>
</gene>
<proteinExistence type="predicted"/>
<keyword evidence="2" id="KW-0732">Signal</keyword>
<evidence type="ECO:0000256" key="2">
    <source>
        <dbReference type="SAM" id="SignalP"/>
    </source>
</evidence>
<dbReference type="EMBL" id="JAXCGZ010003775">
    <property type="protein sequence ID" value="KAK7083279.1"/>
    <property type="molecule type" value="Genomic_DNA"/>
</dbReference>
<evidence type="ECO:0000313" key="3">
    <source>
        <dbReference type="EMBL" id="KAK7083279.1"/>
    </source>
</evidence>
<dbReference type="Proteomes" id="UP001381693">
    <property type="component" value="Unassembled WGS sequence"/>
</dbReference>
<comment type="caution">
    <text evidence="3">The sequence shown here is derived from an EMBL/GenBank/DDBJ whole genome shotgun (WGS) entry which is preliminary data.</text>
</comment>
<feature type="signal peptide" evidence="2">
    <location>
        <begin position="1"/>
        <end position="20"/>
    </location>
</feature>
<sequence length="128" mass="14296">MPKFLSGAFILVCLGKFAVAETRLDDIEYPRFSFIDLTNNGAVLTFNSTSLQYAVVTGLVLIVLALVVTQLLGVNTNNFFAAKNEYDSPTYSYDSDHAYSSYSVYAQRSLDVLSPIMQALYNAYQKYE</sequence>
<dbReference type="AlphaFoldDB" id="A0AAN8XPG2"/>
<keyword evidence="1" id="KW-1133">Transmembrane helix</keyword>
<reference evidence="3 4" key="1">
    <citation type="submission" date="2023-11" db="EMBL/GenBank/DDBJ databases">
        <title>Halocaridina rubra genome assembly.</title>
        <authorList>
            <person name="Smith C."/>
        </authorList>
    </citation>
    <scope>NUCLEOTIDE SEQUENCE [LARGE SCALE GENOMIC DNA]</scope>
    <source>
        <strain evidence="3">EP-1</strain>
        <tissue evidence="3">Whole</tissue>
    </source>
</reference>
<name>A0AAN8XPG2_HALRR</name>
<feature type="transmembrane region" description="Helical" evidence="1">
    <location>
        <begin position="53"/>
        <end position="74"/>
    </location>
</feature>
<feature type="chain" id="PRO_5042981995" evidence="2">
    <location>
        <begin position="21"/>
        <end position="128"/>
    </location>
</feature>
<keyword evidence="1" id="KW-0472">Membrane</keyword>